<keyword evidence="2" id="KW-1185">Reference proteome</keyword>
<dbReference type="Gramene" id="Potri.016G071850.1.v4.1">
    <property type="protein sequence ID" value="Potri.016G071850.1.v4.1"/>
    <property type="gene ID" value="Potri.016G071850.v4.1"/>
</dbReference>
<dbReference type="SMR" id="A0A3N7G533"/>
<dbReference type="InParanoid" id="A0A3N7G533"/>
<gene>
    <name evidence="1" type="ORF">POPTR_016G071850</name>
</gene>
<reference evidence="1 2" key="1">
    <citation type="journal article" date="2006" name="Science">
        <title>The genome of black cottonwood, Populus trichocarpa (Torr. &amp; Gray).</title>
        <authorList>
            <person name="Tuskan G.A."/>
            <person name="Difazio S."/>
            <person name="Jansson S."/>
            <person name="Bohlmann J."/>
            <person name="Grigoriev I."/>
            <person name="Hellsten U."/>
            <person name="Putnam N."/>
            <person name="Ralph S."/>
            <person name="Rombauts S."/>
            <person name="Salamov A."/>
            <person name="Schein J."/>
            <person name="Sterck L."/>
            <person name="Aerts A."/>
            <person name="Bhalerao R.R."/>
            <person name="Bhalerao R.P."/>
            <person name="Blaudez D."/>
            <person name="Boerjan W."/>
            <person name="Brun A."/>
            <person name="Brunner A."/>
            <person name="Busov V."/>
            <person name="Campbell M."/>
            <person name="Carlson J."/>
            <person name="Chalot M."/>
            <person name="Chapman J."/>
            <person name="Chen G.L."/>
            <person name="Cooper D."/>
            <person name="Coutinho P.M."/>
            <person name="Couturier J."/>
            <person name="Covert S."/>
            <person name="Cronk Q."/>
            <person name="Cunningham R."/>
            <person name="Davis J."/>
            <person name="Degroeve S."/>
            <person name="Dejardin A."/>
            <person name="Depamphilis C."/>
            <person name="Detter J."/>
            <person name="Dirks B."/>
            <person name="Dubchak I."/>
            <person name="Duplessis S."/>
            <person name="Ehlting J."/>
            <person name="Ellis B."/>
            <person name="Gendler K."/>
            <person name="Goodstein D."/>
            <person name="Gribskov M."/>
            <person name="Grimwood J."/>
            <person name="Groover A."/>
            <person name="Gunter L."/>
            <person name="Hamberger B."/>
            <person name="Heinze B."/>
            <person name="Helariutta Y."/>
            <person name="Henrissat B."/>
            <person name="Holligan D."/>
            <person name="Holt R."/>
            <person name="Huang W."/>
            <person name="Islam-Faridi N."/>
            <person name="Jones S."/>
            <person name="Jones-Rhoades M."/>
            <person name="Jorgensen R."/>
            <person name="Joshi C."/>
            <person name="Kangasjarvi J."/>
            <person name="Karlsson J."/>
            <person name="Kelleher C."/>
            <person name="Kirkpatrick R."/>
            <person name="Kirst M."/>
            <person name="Kohler A."/>
            <person name="Kalluri U."/>
            <person name="Larimer F."/>
            <person name="Leebens-Mack J."/>
            <person name="Leple J.C."/>
            <person name="Locascio P."/>
            <person name="Lou Y."/>
            <person name="Lucas S."/>
            <person name="Martin F."/>
            <person name="Montanini B."/>
            <person name="Napoli C."/>
            <person name="Nelson D.R."/>
            <person name="Nelson C."/>
            <person name="Nieminen K."/>
            <person name="Nilsson O."/>
            <person name="Pereda V."/>
            <person name="Peter G."/>
            <person name="Philippe R."/>
            <person name="Pilate G."/>
            <person name="Poliakov A."/>
            <person name="Razumovskaya J."/>
            <person name="Richardson P."/>
            <person name="Rinaldi C."/>
            <person name="Ritland K."/>
            <person name="Rouze P."/>
            <person name="Ryaboy D."/>
            <person name="Schmutz J."/>
            <person name="Schrader J."/>
            <person name="Segerman B."/>
            <person name="Shin H."/>
            <person name="Siddiqui A."/>
            <person name="Sterky F."/>
            <person name="Terry A."/>
            <person name="Tsai C.J."/>
            <person name="Uberbacher E."/>
            <person name="Unneberg P."/>
            <person name="Vahala J."/>
            <person name="Wall K."/>
            <person name="Wessler S."/>
            <person name="Yang G."/>
            <person name="Yin T."/>
            <person name="Douglas C."/>
            <person name="Marra M."/>
            <person name="Sandberg G."/>
            <person name="Van de Peer Y."/>
            <person name="Rokhsar D."/>
        </authorList>
    </citation>
    <scope>NUCLEOTIDE SEQUENCE [LARGE SCALE GENOMIC DNA]</scope>
    <source>
        <strain evidence="2">cv. Nisqually</strain>
    </source>
</reference>
<name>A0A3N7G533_POPTR</name>
<dbReference type="AlphaFoldDB" id="A0A3N7G533"/>
<sequence length="79" mass="8827">MDLDFLKTRHHLLWFSLKKTTALIFAKASPTKTTLARSCNFNTMAKAKAKAKANAFAIYVPPPFAAFVFLEAMESLSMI</sequence>
<protein>
    <submittedName>
        <fullName evidence="1">Uncharacterized protein</fullName>
    </submittedName>
</protein>
<dbReference type="Gene3D" id="3.40.50.720">
    <property type="entry name" value="NAD(P)-binding Rossmann-like Domain"/>
    <property type="match status" value="1"/>
</dbReference>
<evidence type="ECO:0000313" key="1">
    <source>
        <dbReference type="EMBL" id="RQP01436.1"/>
    </source>
</evidence>
<organism evidence="1 2">
    <name type="scientific">Populus trichocarpa</name>
    <name type="common">Western balsam poplar</name>
    <name type="synonym">Populus balsamifera subsp. trichocarpa</name>
    <dbReference type="NCBI Taxonomy" id="3694"/>
    <lineage>
        <taxon>Eukaryota</taxon>
        <taxon>Viridiplantae</taxon>
        <taxon>Streptophyta</taxon>
        <taxon>Embryophyta</taxon>
        <taxon>Tracheophyta</taxon>
        <taxon>Spermatophyta</taxon>
        <taxon>Magnoliopsida</taxon>
        <taxon>eudicotyledons</taxon>
        <taxon>Gunneridae</taxon>
        <taxon>Pentapetalae</taxon>
        <taxon>rosids</taxon>
        <taxon>fabids</taxon>
        <taxon>Malpighiales</taxon>
        <taxon>Salicaceae</taxon>
        <taxon>Saliceae</taxon>
        <taxon>Populus</taxon>
    </lineage>
</organism>
<accession>A0A3N7G533</accession>
<evidence type="ECO:0000313" key="2">
    <source>
        <dbReference type="Proteomes" id="UP000006729"/>
    </source>
</evidence>
<dbReference type="EMBL" id="CM009305">
    <property type="protein sequence ID" value="RQP01436.1"/>
    <property type="molecule type" value="Genomic_DNA"/>
</dbReference>
<proteinExistence type="predicted"/>
<dbReference type="Proteomes" id="UP000006729">
    <property type="component" value="Chromosome 16"/>
</dbReference>